<dbReference type="Proteomes" id="UP000784294">
    <property type="component" value="Unassembled WGS sequence"/>
</dbReference>
<name>A0A448WBZ8_9PLAT</name>
<evidence type="ECO:0000313" key="2">
    <source>
        <dbReference type="Proteomes" id="UP000784294"/>
    </source>
</evidence>
<dbReference type="AlphaFoldDB" id="A0A448WBZ8"/>
<dbReference type="EMBL" id="CAAALY010003033">
    <property type="protein sequence ID" value="VEL08052.1"/>
    <property type="molecule type" value="Genomic_DNA"/>
</dbReference>
<evidence type="ECO:0000313" key="1">
    <source>
        <dbReference type="EMBL" id="VEL08052.1"/>
    </source>
</evidence>
<reference evidence="1" key="1">
    <citation type="submission" date="2018-11" db="EMBL/GenBank/DDBJ databases">
        <authorList>
            <consortium name="Pathogen Informatics"/>
        </authorList>
    </citation>
    <scope>NUCLEOTIDE SEQUENCE</scope>
</reference>
<proteinExistence type="predicted"/>
<organism evidence="1 2">
    <name type="scientific">Protopolystoma xenopodis</name>
    <dbReference type="NCBI Taxonomy" id="117903"/>
    <lineage>
        <taxon>Eukaryota</taxon>
        <taxon>Metazoa</taxon>
        <taxon>Spiralia</taxon>
        <taxon>Lophotrochozoa</taxon>
        <taxon>Platyhelminthes</taxon>
        <taxon>Monogenea</taxon>
        <taxon>Polyopisthocotylea</taxon>
        <taxon>Polystomatidea</taxon>
        <taxon>Polystomatidae</taxon>
        <taxon>Protopolystoma</taxon>
    </lineage>
</organism>
<accession>A0A448WBZ8</accession>
<keyword evidence="2" id="KW-1185">Reference proteome</keyword>
<protein>
    <submittedName>
        <fullName evidence="1">Uncharacterized protein</fullName>
    </submittedName>
</protein>
<sequence>MKVMAPLTDDADYNTGETYGHVPSQWCDAGNHEYYGRGHKTRYVSPGLPDAPTKLRKQDRTNSIILYAVLESPKGNSILTTHNYS</sequence>
<gene>
    <name evidence="1" type="ORF">PXEA_LOCUS1492</name>
</gene>
<comment type="caution">
    <text evidence="1">The sequence shown here is derived from an EMBL/GenBank/DDBJ whole genome shotgun (WGS) entry which is preliminary data.</text>
</comment>